<organism evidence="1">
    <name type="scientific">Mesocestoides corti</name>
    <name type="common">Flatworm</name>
    <dbReference type="NCBI Taxonomy" id="53468"/>
    <lineage>
        <taxon>Eukaryota</taxon>
        <taxon>Metazoa</taxon>
        <taxon>Spiralia</taxon>
        <taxon>Lophotrochozoa</taxon>
        <taxon>Platyhelminthes</taxon>
        <taxon>Cestoda</taxon>
        <taxon>Eucestoda</taxon>
        <taxon>Cyclophyllidea</taxon>
        <taxon>Mesocestoididae</taxon>
        <taxon>Mesocestoides</taxon>
    </lineage>
</organism>
<name>A0A5K3FFI5_MESCO</name>
<evidence type="ECO:0000313" key="1">
    <source>
        <dbReference type="WBParaSite" id="MCU_007001-RA"/>
    </source>
</evidence>
<dbReference type="WBParaSite" id="MCU_007001-RA">
    <property type="protein sequence ID" value="MCU_007001-RA"/>
    <property type="gene ID" value="MCU_007001"/>
</dbReference>
<protein>
    <submittedName>
        <fullName evidence="1">LITAF domain-containing protein</fullName>
    </submittedName>
</protein>
<sequence>MITCPALLHHLRVEGIMCSFGEVSLEYKQALLLYCGKSRGIRD</sequence>
<accession>A0A5K3FFI5</accession>
<proteinExistence type="predicted"/>
<dbReference type="AlphaFoldDB" id="A0A5K3FFI5"/>
<reference evidence="1" key="1">
    <citation type="submission" date="2019-11" db="UniProtKB">
        <authorList>
            <consortium name="WormBaseParasite"/>
        </authorList>
    </citation>
    <scope>IDENTIFICATION</scope>
</reference>